<keyword evidence="6" id="KW-0378">Hydrolase</keyword>
<dbReference type="Gene3D" id="3.40.50.300">
    <property type="entry name" value="P-loop containing nucleotide triphosphate hydrolases"/>
    <property type="match status" value="2"/>
</dbReference>
<dbReference type="SUPFAM" id="SSF52540">
    <property type="entry name" value="P-loop containing nucleoside triphosphate hydrolases"/>
    <property type="match status" value="2"/>
</dbReference>
<evidence type="ECO:0000256" key="1">
    <source>
        <dbReference type="ARBA" id="ARBA00022741"/>
    </source>
</evidence>
<feature type="domain" description="Helicase ATP-binding" evidence="4">
    <location>
        <begin position="111"/>
        <end position="342"/>
    </location>
</feature>
<evidence type="ECO:0000313" key="7">
    <source>
        <dbReference type="Proteomes" id="UP000298602"/>
    </source>
</evidence>
<dbReference type="InterPro" id="IPR001650">
    <property type="entry name" value="Helicase_C-like"/>
</dbReference>
<dbReference type="KEGG" id="dax:FDQ92_06965"/>
<evidence type="ECO:0000259" key="4">
    <source>
        <dbReference type="PROSITE" id="PS51192"/>
    </source>
</evidence>
<dbReference type="InterPro" id="IPR027417">
    <property type="entry name" value="P-loop_NTPase"/>
</dbReference>
<proteinExistence type="predicted"/>
<dbReference type="PROSITE" id="PS51194">
    <property type="entry name" value="HELICASE_CTER"/>
    <property type="match status" value="1"/>
</dbReference>
<keyword evidence="2" id="KW-0067">ATP-binding</keyword>
<protein>
    <submittedName>
        <fullName evidence="6">DEAD/DEAH box helicase</fullName>
    </submittedName>
</protein>
<dbReference type="SMART" id="SM00490">
    <property type="entry name" value="HELICc"/>
    <property type="match status" value="1"/>
</dbReference>
<dbReference type="RefSeq" id="WP_137423905.1">
    <property type="nucleotide sequence ID" value="NZ_CP040098.1"/>
</dbReference>
<dbReference type="InterPro" id="IPR018973">
    <property type="entry name" value="MZB"/>
</dbReference>
<feature type="region of interest" description="Disordered" evidence="3">
    <location>
        <begin position="611"/>
        <end position="638"/>
    </location>
</feature>
<keyword evidence="6" id="KW-0347">Helicase</keyword>
<dbReference type="InterPro" id="IPR032341">
    <property type="entry name" value="MITD1_C"/>
</dbReference>
<dbReference type="Pfam" id="PF09369">
    <property type="entry name" value="MZB"/>
    <property type="match status" value="1"/>
</dbReference>
<evidence type="ECO:0000256" key="3">
    <source>
        <dbReference type="SAM" id="MobiDB-lite"/>
    </source>
</evidence>
<dbReference type="Proteomes" id="UP000298602">
    <property type="component" value="Chromosome"/>
</dbReference>
<reference evidence="6 7" key="2">
    <citation type="submission" date="2019-05" db="EMBL/GenBank/DDBJ databases">
        <authorList>
            <person name="Suflita J.M."/>
            <person name="Marks C.R."/>
        </authorList>
    </citation>
    <scope>NUCLEOTIDE SEQUENCE [LARGE SCALE GENOMIC DNA]</scope>
    <source>
        <strain evidence="6 7">ALDC</strain>
    </source>
</reference>
<dbReference type="PROSITE" id="PS51192">
    <property type="entry name" value="HELICASE_ATP_BIND_1"/>
    <property type="match status" value="1"/>
</dbReference>
<dbReference type="GO" id="GO:0005524">
    <property type="term" value="F:ATP binding"/>
    <property type="evidence" value="ECO:0007669"/>
    <property type="project" value="UniProtKB-KW"/>
</dbReference>
<dbReference type="Gene3D" id="3.30.870.30">
    <property type="entry name" value="MITD, C-terminal phospholipase D-like domain"/>
    <property type="match status" value="1"/>
</dbReference>
<gene>
    <name evidence="6" type="ORF">FDQ92_06965</name>
</gene>
<dbReference type="GO" id="GO:0036297">
    <property type="term" value="P:interstrand cross-link repair"/>
    <property type="evidence" value="ECO:0007669"/>
    <property type="project" value="TreeGrafter"/>
</dbReference>
<keyword evidence="1" id="KW-0547">Nucleotide-binding</keyword>
<dbReference type="Pfam" id="PF16565">
    <property type="entry name" value="MIT_C"/>
    <property type="match status" value="1"/>
</dbReference>
<evidence type="ECO:0000259" key="5">
    <source>
        <dbReference type="PROSITE" id="PS51194"/>
    </source>
</evidence>
<dbReference type="GO" id="GO:0006289">
    <property type="term" value="P:nucleotide-excision repair"/>
    <property type="evidence" value="ECO:0007669"/>
    <property type="project" value="TreeGrafter"/>
</dbReference>
<evidence type="ECO:0000313" key="6">
    <source>
        <dbReference type="EMBL" id="QCQ21936.1"/>
    </source>
</evidence>
<dbReference type="SMART" id="SM00487">
    <property type="entry name" value="DEXDc"/>
    <property type="match status" value="1"/>
</dbReference>
<dbReference type="GO" id="GO:0003676">
    <property type="term" value="F:nucleic acid binding"/>
    <property type="evidence" value="ECO:0007669"/>
    <property type="project" value="InterPro"/>
</dbReference>
<dbReference type="InterPro" id="IPR011545">
    <property type="entry name" value="DEAD/DEAH_box_helicase_dom"/>
</dbReference>
<dbReference type="InterPro" id="IPR038113">
    <property type="entry name" value="MITD1_C_sf"/>
</dbReference>
<feature type="domain" description="Helicase C-terminal" evidence="5">
    <location>
        <begin position="1062"/>
        <end position="1216"/>
    </location>
</feature>
<dbReference type="PANTHER" id="PTHR47957:SF3">
    <property type="entry name" value="ATP-DEPENDENT HELICASE HRQ1"/>
    <property type="match status" value="1"/>
</dbReference>
<organism evidence="6 7">
    <name type="scientific">Desulfoglaeba alkanexedens ALDC</name>
    <dbReference type="NCBI Taxonomy" id="980445"/>
    <lineage>
        <taxon>Bacteria</taxon>
        <taxon>Pseudomonadati</taxon>
        <taxon>Thermodesulfobacteriota</taxon>
        <taxon>Syntrophobacteria</taxon>
        <taxon>Syntrophobacterales</taxon>
        <taxon>Syntrophobacteraceae</taxon>
        <taxon>Desulfoglaeba</taxon>
    </lineage>
</organism>
<sequence length="2062" mass="231208">MLQRIDPIATSEDIRETYLRYLTTTFGLKNPELTKQFRDLARDTEGLFKGPILEATPKYSKDKSLLEMLTEPHPILSDQFLNYAPGLDENEVVHCISLERKLYTHQGRAIRKIVGQNRNVVVATGTGSGKTECFLLPIIDHLLKERAANRLGPGVRALLVYPMNALANDQVIRLRKLLPAETGITFGRYTGQTKQTYRQGLDAFQQENDRIPQVNELFCRDQILGKEPINGKDWPHKGYPPLVGPPHILLTNFAMLEYLLMRPQDSVLFDGVQGETWRFLVLDEAHIYTGAQGTEISYLMRRLKDRVCRSQQGKLLCIATSATIGAGNDESLTIIARSFENLFGETFEKEDIITGEVVPLQNFVSGFPEWGNGSADFYQAIWDKVGQDYSSSSELAVVFSELLCGNCEKDGWPNREVCERAIEAARGVSGVDPSMERLLFNLLAGDRRARQLVDRIEGGPADLRSIAESLWTISGADGDVEAAKRNLIVLVDLASRARPEEDSAALLSARYHFFVRSLEGLSICFAGAGDQGEKTLSPRLLVGRHHEVPDAPGGPAVAFELQACGRCGQPFLKGQLTPDGRFISYPRRQKLGEQPRSNDYFSIDLDSVVDSAEDEEPLRDEKPPVSGFEEEEGESGTRNRVRQTILGDIQYVCARCGLLTDLNDRACPSCMRTGERISYEWVPVRRVTPVNGKTITVCPACGGQKHHGGSIIRAFSPGDDAAGAVLAQCLLTNIPASSEGTSIKKRDQEERKPKSRFAGLLSVNAAASTPQGKRRLLAFSDSRQDAAYFATYLNRTANQILHRQMIVKAARRFLSDTPGVSAFDVNDLLNPMISVAQETGLFDAKDTEGTKILEVSKWLNAELANIQRRQGLEGVGLISWDLKCSDRLHEYAADVEGELERDYGLDAKAFVLLLKILLTELRRQNVLQSIKGVRLQDVYFWPRNRPYTIRPNGVNSRLSIASWLPQTTRNMRSDFIERVFLKLGRTVDKGIVEKLLDDLWTLSMAEGLGIWEETSVKRLWGDRGQDEVAWRLRWDAWIGRMNDGENASLYKCQTCGNISQYNLKGVCPTYRCPGPLAEINPDIEFSDNHYRYLYTRMEPVSLLALEHTAQITTQEGAERQNNFTSDGHPLNVLSCSTTFELGVDVGQLHSVFLRNVPPGVANYVQRAGRAGRRWSAAAYVLTFCRCRPHDLGHFAGAEKLISGKVQPPRIQIENLRIARRHLHATTLSHFWRFHHPELFDGSSGKNRGSVEWMFFNQQESGAQKLHQWLSGQPTKLREELTRIFPASIAKDLQIVDWYWIPELVSPPRDEAPTVWEGRLGLAQSELLSEYGAYKELQKNKPALHGYSERQMKRLRERQLLGFLASRNVLPKYGFPVDVVSLKVESKEEWALRVELDRDLKIALSEYAPGCTLVANGKVIKSYALERIAGKAWPEYRFAVCGQCGKFHRSKTVDEEVQSPCECGQDLKDSGSTEIQGRFLEPSFGFRTFLEEDGQEPVEVRPQRTFASQVYFSHYQVAPPSDFIEEGDPDPMAGIRIKKSYSRYGVLTVVNPGIQKRGFWICPSCGYGDSVVAGRPKNHKTPWGSPCRGTPRIVFLGHEFQSDVLELRFSGGLADVSDQGFWFSLTAALLAGASKALEIERGDIDGTVLRYGGTGYRAIVLFDSVPGGAGHVQRIAGELRKVMEAALEIADACTGCSRDQSCNRCLRDYRNQYAHDLLRRGPVADFLMKALGGLYHQGANGFIPLGLTDPGQWLSQQMRRAEKLYLVIDKIPRIGDGAPASNGLYNLLHGVCAKGARIHLFFRNVAKTISAADPVLKASLHRLTLLSDFPNVEIRLFDGPLPIEAPLYIEAESNALVVRWPKGGDPFEKADHIEISTYSEYTDKVQDSYKAAIKKGIGEVWNFAKYEDLLQGTRVIHIPDGERKSWKEILSGYLPSSIEAVEIYDRYLRNRFQFKSLAMFLDALCEKASGDGMAVEVTTTSDEPKLVQHQFNVLQESLAPHGVKLRYSIHNPNKELPHYRRVLIRSRDRLASIWLDRGLDIYRFEDLQKPAYMTLETYVVIEG</sequence>
<accession>A0A4P8L228</accession>
<dbReference type="OrthoDB" id="9815222at2"/>
<keyword evidence="7" id="KW-1185">Reference proteome</keyword>
<evidence type="ECO:0000256" key="2">
    <source>
        <dbReference type="ARBA" id="ARBA00022840"/>
    </source>
</evidence>
<dbReference type="Pfam" id="PF00270">
    <property type="entry name" value="DEAD"/>
    <property type="match status" value="1"/>
</dbReference>
<dbReference type="InterPro" id="IPR014001">
    <property type="entry name" value="Helicase_ATP-bd"/>
</dbReference>
<dbReference type="Pfam" id="PF00271">
    <property type="entry name" value="Helicase_C"/>
    <property type="match status" value="1"/>
</dbReference>
<dbReference type="PANTHER" id="PTHR47957">
    <property type="entry name" value="ATP-DEPENDENT HELICASE HRQ1"/>
    <property type="match status" value="1"/>
</dbReference>
<dbReference type="GO" id="GO:0043138">
    <property type="term" value="F:3'-5' DNA helicase activity"/>
    <property type="evidence" value="ECO:0007669"/>
    <property type="project" value="TreeGrafter"/>
</dbReference>
<reference evidence="6 7" key="1">
    <citation type="submission" date="2019-05" db="EMBL/GenBank/DDBJ databases">
        <title>The Complete Genome Sequence of the n-alkane-degrading Desulfoglaeba alkanexedens ALDC reveals multiple alkylsuccinate synthase gene clusters.</title>
        <authorList>
            <person name="Callaghan A.V."/>
            <person name="Davidova I.A."/>
            <person name="Duncan K.E."/>
            <person name="Morris B."/>
            <person name="McInerney M.J."/>
        </authorList>
    </citation>
    <scope>NUCLEOTIDE SEQUENCE [LARGE SCALE GENOMIC DNA]</scope>
    <source>
        <strain evidence="6 7">ALDC</strain>
    </source>
</reference>
<name>A0A4P8L228_9BACT</name>
<dbReference type="EMBL" id="CP040098">
    <property type="protein sequence ID" value="QCQ21936.1"/>
    <property type="molecule type" value="Genomic_DNA"/>
</dbReference>